<keyword evidence="5" id="KW-0347">Helicase</keyword>
<evidence type="ECO:0000256" key="8">
    <source>
        <dbReference type="ARBA" id="ARBA00023136"/>
    </source>
</evidence>
<proteinExistence type="predicted"/>
<evidence type="ECO:0000313" key="10">
    <source>
        <dbReference type="EMBL" id="GFR39799.1"/>
    </source>
</evidence>
<gene>
    <name evidence="10" type="ORF">Agub_g285</name>
</gene>
<keyword evidence="8" id="KW-0472">Membrane</keyword>
<sequence length="315" mass="34412">MGRAGRPQYDRHGVAVIMVHEPKKQFYKRFLYEPFPVESSLREQVADHFNAEIVAGTITSRQDAVDYLTWTYFFRRLLQNPSYYDLGGTDAESVNAYMSGLVAEALGQLEEAGCITQGDDDGDLGGGGGVVRPTPLGRIASFYYLRHQTLRQLGGVMRGGMGTREMLQALCSVSEFDELPVRHNEDKINAALAREAGVRFPPDARTADDPHTKASLLLQAHLSRLPPPIADYLTDTKSVLDNSARLLQALIDLAAHGGWLDTALAAVNLNQSVTQGRWIDDSSLLMLPHLEESHVEALEAAGLGCLPLLVEALAG</sequence>
<comment type="caution">
    <text evidence="10">The sequence shown here is derived from an EMBL/GenBank/DDBJ whole genome shotgun (WGS) entry which is preliminary data.</text>
</comment>
<evidence type="ECO:0000256" key="4">
    <source>
        <dbReference type="ARBA" id="ARBA00022801"/>
    </source>
</evidence>
<reference evidence="10 11" key="1">
    <citation type="journal article" date="2021" name="Sci. Rep.">
        <title>Genome sequencing of the multicellular alga Astrephomene provides insights into convergent evolution of germ-soma differentiation.</title>
        <authorList>
            <person name="Yamashita S."/>
            <person name="Yamamoto K."/>
            <person name="Matsuzaki R."/>
            <person name="Suzuki S."/>
            <person name="Yamaguchi H."/>
            <person name="Hirooka S."/>
            <person name="Minakuchi Y."/>
            <person name="Miyagishima S."/>
            <person name="Kawachi M."/>
            <person name="Toyoda A."/>
            <person name="Nozaki H."/>
        </authorList>
    </citation>
    <scope>NUCLEOTIDE SEQUENCE [LARGE SCALE GENOMIC DNA]</scope>
    <source>
        <strain evidence="10 11">NIES-4017</strain>
    </source>
</reference>
<dbReference type="FunFam" id="1.10.3380.10:FF:000002">
    <property type="entry name" value="Activating signal cointegrator 1 complex subunit 3"/>
    <property type="match status" value="1"/>
</dbReference>
<dbReference type="GO" id="GO:0003723">
    <property type="term" value="F:RNA binding"/>
    <property type="evidence" value="ECO:0007669"/>
    <property type="project" value="TreeGrafter"/>
</dbReference>
<organism evidence="10 11">
    <name type="scientific">Astrephomene gubernaculifera</name>
    <dbReference type="NCBI Taxonomy" id="47775"/>
    <lineage>
        <taxon>Eukaryota</taxon>
        <taxon>Viridiplantae</taxon>
        <taxon>Chlorophyta</taxon>
        <taxon>core chlorophytes</taxon>
        <taxon>Chlorophyceae</taxon>
        <taxon>CS clade</taxon>
        <taxon>Chlamydomonadales</taxon>
        <taxon>Astrephomenaceae</taxon>
        <taxon>Astrephomene</taxon>
    </lineage>
</organism>
<feature type="domain" description="SEC63" evidence="9">
    <location>
        <begin position="133"/>
        <end position="313"/>
    </location>
</feature>
<dbReference type="SMART" id="SM00973">
    <property type="entry name" value="Sec63"/>
    <property type="match status" value="1"/>
</dbReference>
<dbReference type="SUPFAM" id="SSF52540">
    <property type="entry name" value="P-loop containing nucleoside triphosphate hydrolases"/>
    <property type="match status" value="1"/>
</dbReference>
<evidence type="ECO:0000256" key="1">
    <source>
        <dbReference type="ARBA" id="ARBA00004141"/>
    </source>
</evidence>
<dbReference type="PANTHER" id="PTHR24075">
    <property type="entry name" value="SEC63 DOMAIN-CONTAINING"/>
    <property type="match status" value="1"/>
</dbReference>
<keyword evidence="4" id="KW-0378">Hydrolase</keyword>
<keyword evidence="2" id="KW-0812">Transmembrane</keyword>
<keyword evidence="6" id="KW-0067">ATP-binding</keyword>
<keyword evidence="3" id="KW-0547">Nucleotide-binding</keyword>
<evidence type="ECO:0000256" key="2">
    <source>
        <dbReference type="ARBA" id="ARBA00022692"/>
    </source>
</evidence>
<dbReference type="GO" id="GO:0016787">
    <property type="term" value="F:hydrolase activity"/>
    <property type="evidence" value="ECO:0007669"/>
    <property type="project" value="UniProtKB-KW"/>
</dbReference>
<evidence type="ECO:0000256" key="5">
    <source>
        <dbReference type="ARBA" id="ARBA00022806"/>
    </source>
</evidence>
<evidence type="ECO:0000256" key="3">
    <source>
        <dbReference type="ARBA" id="ARBA00022741"/>
    </source>
</evidence>
<dbReference type="InterPro" id="IPR027417">
    <property type="entry name" value="P-loop_NTPase"/>
</dbReference>
<dbReference type="GO" id="GO:0016020">
    <property type="term" value="C:membrane"/>
    <property type="evidence" value="ECO:0007669"/>
    <property type="project" value="UniProtKB-SubCell"/>
</dbReference>
<dbReference type="Pfam" id="PF02889">
    <property type="entry name" value="Sec63"/>
    <property type="match status" value="1"/>
</dbReference>
<comment type="subcellular location">
    <subcellularLocation>
        <location evidence="1">Membrane</location>
        <topology evidence="1">Multi-pass membrane protein</topology>
    </subcellularLocation>
</comment>
<evidence type="ECO:0000256" key="6">
    <source>
        <dbReference type="ARBA" id="ARBA00022840"/>
    </source>
</evidence>
<protein>
    <recommendedName>
        <fullName evidence="9">SEC63 domain-containing protein</fullName>
    </recommendedName>
</protein>
<dbReference type="EMBL" id="BMAR01000001">
    <property type="protein sequence ID" value="GFR39799.1"/>
    <property type="molecule type" value="Genomic_DNA"/>
</dbReference>
<dbReference type="InterPro" id="IPR036388">
    <property type="entry name" value="WH-like_DNA-bd_sf"/>
</dbReference>
<dbReference type="SUPFAM" id="SSF158702">
    <property type="entry name" value="Sec63 N-terminal domain-like"/>
    <property type="match status" value="1"/>
</dbReference>
<dbReference type="GO" id="GO:0005634">
    <property type="term" value="C:nucleus"/>
    <property type="evidence" value="ECO:0007669"/>
    <property type="project" value="TreeGrafter"/>
</dbReference>
<dbReference type="GO" id="GO:0043138">
    <property type="term" value="F:3'-5' DNA helicase activity"/>
    <property type="evidence" value="ECO:0007669"/>
    <property type="project" value="TreeGrafter"/>
</dbReference>
<dbReference type="Gene3D" id="1.10.10.10">
    <property type="entry name" value="Winged helix-like DNA-binding domain superfamily/Winged helix DNA-binding domain"/>
    <property type="match status" value="1"/>
</dbReference>
<dbReference type="Gene3D" id="1.10.3380.10">
    <property type="entry name" value="Sec63 N-terminal domain-like domain"/>
    <property type="match status" value="1"/>
</dbReference>
<keyword evidence="7" id="KW-1133">Transmembrane helix</keyword>
<dbReference type="SUPFAM" id="SSF46785">
    <property type="entry name" value="Winged helix' DNA-binding domain"/>
    <property type="match status" value="1"/>
</dbReference>
<evidence type="ECO:0000259" key="9">
    <source>
        <dbReference type="SMART" id="SM00973"/>
    </source>
</evidence>
<dbReference type="Pfam" id="PF23445">
    <property type="entry name" value="WHD_SNRNP200"/>
    <property type="match status" value="1"/>
</dbReference>
<evidence type="ECO:0000256" key="7">
    <source>
        <dbReference type="ARBA" id="ARBA00022989"/>
    </source>
</evidence>
<dbReference type="Proteomes" id="UP001054857">
    <property type="component" value="Unassembled WGS sequence"/>
</dbReference>
<dbReference type="PANTHER" id="PTHR24075:SF6">
    <property type="entry name" value="ACTIVATING SIGNAL COINTEGRATOR 1 COMPLEX SUBUNIT 3"/>
    <property type="match status" value="1"/>
</dbReference>
<name>A0AAD3HFX0_9CHLO</name>
<accession>A0AAD3HFX0</accession>
<evidence type="ECO:0000313" key="11">
    <source>
        <dbReference type="Proteomes" id="UP001054857"/>
    </source>
</evidence>
<dbReference type="InterPro" id="IPR057842">
    <property type="entry name" value="WH_MER3"/>
</dbReference>
<dbReference type="Gene3D" id="3.40.50.300">
    <property type="entry name" value="P-loop containing nucleotide triphosphate hydrolases"/>
    <property type="match status" value="1"/>
</dbReference>
<dbReference type="InterPro" id="IPR004179">
    <property type="entry name" value="Sec63-dom"/>
</dbReference>
<dbReference type="GO" id="GO:0005524">
    <property type="term" value="F:ATP binding"/>
    <property type="evidence" value="ECO:0007669"/>
    <property type="project" value="UniProtKB-KW"/>
</dbReference>
<dbReference type="AlphaFoldDB" id="A0AAD3HFX0"/>
<keyword evidence="11" id="KW-1185">Reference proteome</keyword>
<dbReference type="InterPro" id="IPR036390">
    <property type="entry name" value="WH_DNA-bd_sf"/>
</dbReference>
<dbReference type="FunFam" id="1.10.10.10:FF:000012">
    <property type="entry name" value="U5 small nuclear ribonucleoprotein helicase"/>
    <property type="match status" value="1"/>
</dbReference>
<feature type="non-terminal residue" evidence="10">
    <location>
        <position position="315"/>
    </location>
</feature>